<dbReference type="GO" id="GO:0098794">
    <property type="term" value="C:postsynapse"/>
    <property type="evidence" value="ECO:0007669"/>
    <property type="project" value="TreeGrafter"/>
</dbReference>
<evidence type="ECO:0000256" key="5">
    <source>
        <dbReference type="ARBA" id="ARBA00022475"/>
    </source>
</evidence>
<evidence type="ECO:0000256" key="20">
    <source>
        <dbReference type="SAM" id="Phobius"/>
    </source>
</evidence>
<protein>
    <submittedName>
        <fullName evidence="26">Calx-beta domain-containing protein</fullName>
    </submittedName>
</protein>
<dbReference type="GO" id="GO:0042383">
    <property type="term" value="C:sarcolemma"/>
    <property type="evidence" value="ECO:0007669"/>
    <property type="project" value="TreeGrafter"/>
</dbReference>
<accession>A0A158Q624</accession>
<dbReference type="SMART" id="SM00237">
    <property type="entry name" value="Calx_beta"/>
    <property type="match status" value="2"/>
</dbReference>
<dbReference type="Proteomes" id="UP000274756">
    <property type="component" value="Unassembled WGS sequence"/>
</dbReference>
<comment type="subcellular location">
    <subcellularLocation>
        <location evidence="1">Cell membrane</location>
        <topology evidence="1">Multi-pass membrane protein</topology>
    </subcellularLocation>
</comment>
<dbReference type="InterPro" id="IPR003644">
    <property type="entry name" value="Calx_beta"/>
</dbReference>
<keyword evidence="13 20" id="KW-1133">Transmembrane helix</keyword>
<evidence type="ECO:0000313" key="25">
    <source>
        <dbReference type="Proteomes" id="UP000274756"/>
    </source>
</evidence>
<evidence type="ECO:0000313" key="23">
    <source>
        <dbReference type="EMBL" id="VDN52786.1"/>
    </source>
</evidence>
<keyword evidence="16 20" id="KW-0472">Membrane</keyword>
<comment type="similarity">
    <text evidence="2">Belongs to the Ca(2+):cation antiporter (CaCA) (TC 2.A.19) family. SLC8 subfamily.</text>
</comment>
<evidence type="ECO:0000256" key="16">
    <source>
        <dbReference type="ARBA" id="ARBA00023136"/>
    </source>
</evidence>
<dbReference type="GO" id="GO:0046872">
    <property type="term" value="F:metal ion binding"/>
    <property type="evidence" value="ECO:0007669"/>
    <property type="project" value="UniProtKB-KW"/>
</dbReference>
<dbReference type="Proteomes" id="UP000038040">
    <property type="component" value="Unplaced"/>
</dbReference>
<reference evidence="26" key="1">
    <citation type="submission" date="2016-04" db="UniProtKB">
        <authorList>
            <consortium name="WormBaseParasite"/>
        </authorList>
    </citation>
    <scope>IDENTIFICATION</scope>
</reference>
<evidence type="ECO:0000256" key="4">
    <source>
        <dbReference type="ARBA" id="ARBA00022449"/>
    </source>
</evidence>
<dbReference type="EMBL" id="UYYG01000078">
    <property type="protein sequence ID" value="VDN52786.1"/>
    <property type="molecule type" value="Genomic_DNA"/>
</dbReference>
<keyword evidence="3" id="KW-0813">Transport</keyword>
<keyword evidence="9 21" id="KW-0732">Signal</keyword>
<organism evidence="24 26">
    <name type="scientific">Dracunculus medinensis</name>
    <name type="common">Guinea worm</name>
    <dbReference type="NCBI Taxonomy" id="318479"/>
    <lineage>
        <taxon>Eukaryota</taxon>
        <taxon>Metazoa</taxon>
        <taxon>Ecdysozoa</taxon>
        <taxon>Nematoda</taxon>
        <taxon>Chromadorea</taxon>
        <taxon>Rhabditida</taxon>
        <taxon>Spirurina</taxon>
        <taxon>Dracunculoidea</taxon>
        <taxon>Dracunculidae</taxon>
        <taxon>Dracunculus</taxon>
    </lineage>
</organism>
<keyword evidence="15" id="KW-0406">Ion transport</keyword>
<evidence type="ECO:0000256" key="14">
    <source>
        <dbReference type="ARBA" id="ARBA00023053"/>
    </source>
</evidence>
<feature type="domain" description="Calx-beta" evidence="22">
    <location>
        <begin position="475"/>
        <end position="574"/>
    </location>
</feature>
<feature type="transmembrane region" description="Helical" evidence="20">
    <location>
        <begin position="52"/>
        <end position="73"/>
    </location>
</feature>
<dbReference type="Pfam" id="PF03160">
    <property type="entry name" value="Calx-beta"/>
    <property type="match status" value="2"/>
</dbReference>
<proteinExistence type="inferred from homology"/>
<keyword evidence="14" id="KW-0915">Sodium</keyword>
<keyword evidence="4" id="KW-0050">Antiport</keyword>
<evidence type="ECO:0000313" key="26">
    <source>
        <dbReference type="WBParaSite" id="DME_0000891301-mRNA-1"/>
    </source>
</evidence>
<evidence type="ECO:0000256" key="6">
    <source>
        <dbReference type="ARBA" id="ARBA00022568"/>
    </source>
</evidence>
<dbReference type="WBParaSite" id="DME_0000891301-mRNA-1">
    <property type="protein sequence ID" value="DME_0000891301-mRNA-1"/>
    <property type="gene ID" value="DME_0000891301"/>
</dbReference>
<dbReference type="GO" id="GO:0005432">
    <property type="term" value="F:calcium:sodium antiporter activity"/>
    <property type="evidence" value="ECO:0007669"/>
    <property type="project" value="InterPro"/>
</dbReference>
<keyword evidence="11" id="KW-0106">Calcium</keyword>
<dbReference type="InterPro" id="IPR004836">
    <property type="entry name" value="Na_Ca_Ex"/>
</dbReference>
<gene>
    <name evidence="23" type="ORF">DME_LOCUS2759</name>
</gene>
<dbReference type="InterPro" id="IPR004837">
    <property type="entry name" value="NaCa_Exmemb"/>
</dbReference>
<keyword evidence="25" id="KW-1185">Reference proteome</keyword>
<evidence type="ECO:0000256" key="17">
    <source>
        <dbReference type="ARBA" id="ARBA00023180"/>
    </source>
</evidence>
<evidence type="ECO:0000256" key="18">
    <source>
        <dbReference type="ARBA" id="ARBA00023201"/>
    </source>
</evidence>
<reference evidence="23 25" key="2">
    <citation type="submission" date="2018-11" db="EMBL/GenBank/DDBJ databases">
        <authorList>
            <consortium name="Pathogen Informatics"/>
        </authorList>
    </citation>
    <scope>NUCLEOTIDE SEQUENCE [LARGE SCALE GENOMIC DNA]</scope>
</reference>
<feature type="transmembrane region" description="Helical" evidence="20">
    <location>
        <begin position="729"/>
        <end position="753"/>
    </location>
</feature>
<dbReference type="InterPro" id="IPR038081">
    <property type="entry name" value="CalX-like_sf"/>
</dbReference>
<evidence type="ECO:0000256" key="21">
    <source>
        <dbReference type="SAM" id="SignalP"/>
    </source>
</evidence>
<dbReference type="GO" id="GO:0030424">
    <property type="term" value="C:axon"/>
    <property type="evidence" value="ECO:0007669"/>
    <property type="project" value="TreeGrafter"/>
</dbReference>
<dbReference type="PRINTS" id="PR01259">
    <property type="entry name" value="NACAEXCHNGR"/>
</dbReference>
<dbReference type="NCBIfam" id="TIGR00845">
    <property type="entry name" value="caca"/>
    <property type="match status" value="1"/>
</dbReference>
<dbReference type="OrthoDB" id="418484at2759"/>
<comment type="catalytic activity">
    <reaction evidence="19">
        <text>Ca(2+)(in) + 3 Na(+)(out) = Ca(2+)(out) + 3 Na(+)(in)</text>
        <dbReference type="Rhea" id="RHEA:69955"/>
        <dbReference type="ChEBI" id="CHEBI:29101"/>
        <dbReference type="ChEBI" id="CHEBI:29108"/>
    </reaction>
</comment>
<keyword evidence="5" id="KW-1003">Cell membrane</keyword>
<dbReference type="SUPFAM" id="SSF141072">
    <property type="entry name" value="CalX-like"/>
    <property type="match status" value="2"/>
</dbReference>
<dbReference type="STRING" id="318479.A0A158Q624"/>
<feature type="signal peptide" evidence="21">
    <location>
        <begin position="1"/>
        <end position="18"/>
    </location>
</feature>
<dbReference type="InterPro" id="IPR044880">
    <property type="entry name" value="NCX_ion-bd_dom_sf"/>
</dbReference>
<keyword evidence="10" id="KW-0677">Repeat</keyword>
<evidence type="ECO:0000256" key="7">
    <source>
        <dbReference type="ARBA" id="ARBA00022692"/>
    </source>
</evidence>
<dbReference type="Pfam" id="PF01699">
    <property type="entry name" value="Na_Ca_ex"/>
    <property type="match status" value="2"/>
</dbReference>
<dbReference type="GO" id="GO:0098703">
    <property type="term" value="P:calcium ion import across plasma membrane"/>
    <property type="evidence" value="ECO:0007669"/>
    <property type="project" value="TreeGrafter"/>
</dbReference>
<feature type="transmembrane region" description="Helical" evidence="20">
    <location>
        <begin position="111"/>
        <end position="135"/>
    </location>
</feature>
<evidence type="ECO:0000256" key="10">
    <source>
        <dbReference type="ARBA" id="ARBA00022737"/>
    </source>
</evidence>
<evidence type="ECO:0000313" key="24">
    <source>
        <dbReference type="Proteomes" id="UP000038040"/>
    </source>
</evidence>
<evidence type="ECO:0000256" key="3">
    <source>
        <dbReference type="ARBA" id="ARBA00022448"/>
    </source>
</evidence>
<evidence type="ECO:0000256" key="1">
    <source>
        <dbReference type="ARBA" id="ARBA00004651"/>
    </source>
</evidence>
<keyword evidence="8" id="KW-0479">Metal-binding</keyword>
<keyword evidence="6" id="KW-0109">Calcium transport</keyword>
<dbReference type="Gene3D" id="1.20.1420.30">
    <property type="entry name" value="NCX, central ion-binding region"/>
    <property type="match status" value="2"/>
</dbReference>
<dbReference type="GO" id="GO:0005516">
    <property type="term" value="F:calmodulin binding"/>
    <property type="evidence" value="ECO:0007669"/>
    <property type="project" value="UniProtKB-KW"/>
</dbReference>
<dbReference type="Pfam" id="PF16494">
    <property type="entry name" value="Na_Ca_ex_C"/>
    <property type="match status" value="1"/>
</dbReference>
<evidence type="ECO:0000256" key="8">
    <source>
        <dbReference type="ARBA" id="ARBA00022723"/>
    </source>
</evidence>
<keyword evidence="18" id="KW-0739">Sodium transport</keyword>
<evidence type="ECO:0000256" key="13">
    <source>
        <dbReference type="ARBA" id="ARBA00022989"/>
    </source>
</evidence>
<evidence type="ECO:0000256" key="9">
    <source>
        <dbReference type="ARBA" id="ARBA00022729"/>
    </source>
</evidence>
<dbReference type="PANTHER" id="PTHR11878">
    <property type="entry name" value="SODIUM/CALCIUM EXCHANGER"/>
    <property type="match status" value="1"/>
</dbReference>
<keyword evidence="17" id="KW-0325">Glycoprotein</keyword>
<dbReference type="GO" id="GO:0007154">
    <property type="term" value="P:cell communication"/>
    <property type="evidence" value="ECO:0007669"/>
    <property type="project" value="InterPro"/>
</dbReference>
<feature type="transmembrane region" description="Helical" evidence="20">
    <location>
        <begin position="806"/>
        <end position="826"/>
    </location>
</feature>
<feature type="transmembrane region" description="Helical" evidence="20">
    <location>
        <begin position="838"/>
        <end position="858"/>
    </location>
</feature>
<sequence>MLPYLLIISLLQTEYCASGRNCSTNDEIKNCVDGIIIPIWKPFSGLTLIERISRGLIFFMIIAYFFLGVSVVADRFMSSIEVITSMERTITIKRYGIEPFKIKVRIWNDTVSNLTLMALGSSAPEILLSIIEIIGKRFQAGDLGPNTIVGSAAFNLFMIIAICVIAVPNNEVRRQKHLDVFCVTATWSIFAYIWMYIILAIISPGIIEIWEGFLTFLFFPITVITAWIADVKIIQKRFLPHRYRSTGRGLIATEGEEVDEADPVLKAFEDNRAKFIQIMKDLRKKHPEMDPTELEKLAEYEIINQGPKSRAFYRVQATRRLVGGGDIIKKRVNKDHHKSLETLLQREEESKKNTCRIFFEPAHYTVMENIGQFDVVVRREDGPDDITLMVDYHTEDGSAEAGSDYIRAQGTLTFHPGERHKEITIEILDDDVFEEDEHFYLHLTNLRMRTADNRVTGLPSFNGAPVACIEMPYAATIMILDDDHAGVFAFKQGNFQVNENCGFVSLKVWRTSGCRGKVILPYRTYDGSAVAGNDYSTKENEIVFDNNQTEGEIQIGILDTGQYERTDYFFVELYQPIWTKKMSERYCSTFCRSRHSDDLLYLDSKHDKINLTSEQLEIAELGKPRLGDIKTCKIIIKESKEFQSVIDRMLRTANSSLMLGTSSWREQFVDALTVSASGISDRNTGESTVGGNIGNEKEGNEPKFMDYLMHFVCVPWKLVFATIPPTEYWGGWACFIVSIALIGLFTAVIGDLASHFGCWIGLKDAVTAISFVALGTSIPDTFASKVAAIQDKYADSSIGNVTGSNAVNVFLGIGMAWTLAAIYHWFNGSEFYVDPGTLAFSVTIFCIEALVCITVIILRRHPIIGGELGGPFRFKVTLISKFF</sequence>
<dbReference type="AlphaFoldDB" id="A0A158Q624"/>
<evidence type="ECO:0000256" key="2">
    <source>
        <dbReference type="ARBA" id="ARBA00007489"/>
    </source>
</evidence>
<evidence type="ECO:0000256" key="11">
    <source>
        <dbReference type="ARBA" id="ARBA00022837"/>
    </source>
</evidence>
<feature type="transmembrane region" description="Helical" evidence="20">
    <location>
        <begin position="180"/>
        <end position="207"/>
    </location>
</feature>
<feature type="transmembrane region" description="Helical" evidence="20">
    <location>
        <begin position="147"/>
        <end position="168"/>
    </location>
</feature>
<dbReference type="PANTHER" id="PTHR11878:SF65">
    <property type="entry name" value="NA_CA-EXCHANGE PROTEIN, ISOFORM G"/>
    <property type="match status" value="1"/>
</dbReference>
<dbReference type="InterPro" id="IPR051171">
    <property type="entry name" value="CaCA"/>
</dbReference>
<evidence type="ECO:0000256" key="12">
    <source>
        <dbReference type="ARBA" id="ARBA00022860"/>
    </source>
</evidence>
<name>A0A158Q624_DRAME</name>
<keyword evidence="12" id="KW-0112">Calmodulin-binding</keyword>
<evidence type="ECO:0000256" key="19">
    <source>
        <dbReference type="ARBA" id="ARBA00033667"/>
    </source>
</evidence>
<feature type="transmembrane region" description="Helical" evidence="20">
    <location>
        <begin position="213"/>
        <end position="234"/>
    </location>
</feature>
<feature type="chain" id="PRO_5041162272" evidence="21">
    <location>
        <begin position="19"/>
        <end position="883"/>
    </location>
</feature>
<evidence type="ECO:0000256" key="15">
    <source>
        <dbReference type="ARBA" id="ARBA00023065"/>
    </source>
</evidence>
<feature type="domain" description="Calx-beta" evidence="22">
    <location>
        <begin position="345"/>
        <end position="444"/>
    </location>
</feature>
<keyword evidence="7 20" id="KW-0812">Transmembrane</keyword>
<dbReference type="Gene3D" id="2.60.40.2030">
    <property type="match status" value="2"/>
</dbReference>
<evidence type="ECO:0000259" key="22">
    <source>
        <dbReference type="SMART" id="SM00237"/>
    </source>
</evidence>
<dbReference type="InterPro" id="IPR032452">
    <property type="entry name" value="Na_Ca_Ex_C-exten"/>
</dbReference>